<keyword evidence="2" id="KW-1185">Reference proteome</keyword>
<dbReference type="Proteomes" id="UP001492380">
    <property type="component" value="Unassembled WGS sequence"/>
</dbReference>
<gene>
    <name evidence="1" type="ORF">HDK90DRAFT_194162</name>
</gene>
<dbReference type="EMBL" id="JBBWRZ010000003">
    <property type="protein sequence ID" value="KAK8240746.1"/>
    <property type="molecule type" value="Genomic_DNA"/>
</dbReference>
<accession>A0ABR1YX02</accession>
<organism evidence="1 2">
    <name type="scientific">Phyllosticta capitalensis</name>
    <dbReference type="NCBI Taxonomy" id="121624"/>
    <lineage>
        <taxon>Eukaryota</taxon>
        <taxon>Fungi</taxon>
        <taxon>Dikarya</taxon>
        <taxon>Ascomycota</taxon>
        <taxon>Pezizomycotina</taxon>
        <taxon>Dothideomycetes</taxon>
        <taxon>Dothideomycetes incertae sedis</taxon>
        <taxon>Botryosphaeriales</taxon>
        <taxon>Phyllostictaceae</taxon>
        <taxon>Phyllosticta</taxon>
    </lineage>
</organism>
<protein>
    <submittedName>
        <fullName evidence="1">Uncharacterized protein</fullName>
    </submittedName>
</protein>
<evidence type="ECO:0000313" key="2">
    <source>
        <dbReference type="Proteomes" id="UP001492380"/>
    </source>
</evidence>
<comment type="caution">
    <text evidence="1">The sequence shown here is derived from an EMBL/GenBank/DDBJ whole genome shotgun (WGS) entry which is preliminary data.</text>
</comment>
<sequence>MDWEHLEVVLLSSTPSKIPPSSGLDSTSTRFHQSDAYSSHGSALLMRMGLVAERLVKDKQLLHVPSDSAESEPGTDAVELDGGGPLAALAPFAARIVLAAKLGRHVDLLLARPRIPREVDCAERRCLFGCEASAHHDEQRGGTEQNKLTLDLDLGAVFEADFVGGADEDDDLVLLLAALAGRRRAAVPSERMAPTRRLRGRLLDHPVRIRALGVLFGRMCPHKSVFHSCHR</sequence>
<name>A0ABR1YX02_9PEZI</name>
<reference evidence="1 2" key="1">
    <citation type="submission" date="2024-04" db="EMBL/GenBank/DDBJ databases">
        <title>Phyllosticta paracitricarpa is synonymous to the EU quarantine fungus P. citricarpa based on phylogenomic analyses.</title>
        <authorList>
            <consortium name="Lawrence Berkeley National Laboratory"/>
            <person name="Van Ingen-Buijs V.A."/>
            <person name="Van Westerhoven A.C."/>
            <person name="Haridas S."/>
            <person name="Skiadas P."/>
            <person name="Martin F."/>
            <person name="Groenewald J.Z."/>
            <person name="Crous P.W."/>
            <person name="Seidl M.F."/>
        </authorList>
    </citation>
    <scope>NUCLEOTIDE SEQUENCE [LARGE SCALE GENOMIC DNA]</scope>
    <source>
        <strain evidence="1 2">CBS 123374</strain>
    </source>
</reference>
<proteinExistence type="predicted"/>
<evidence type="ECO:0000313" key="1">
    <source>
        <dbReference type="EMBL" id="KAK8240746.1"/>
    </source>
</evidence>